<evidence type="ECO:0000313" key="3">
    <source>
        <dbReference type="EMBL" id="PWU48808.1"/>
    </source>
</evidence>
<dbReference type="InterPro" id="IPR032466">
    <property type="entry name" value="Metal_Hydrolase"/>
</dbReference>
<sequence>MTEHADLVITGADVYTVDAARSWSDAIAVRGDRIVAVGSEPVSELIGPRTRVIEAAGGMVLPGFQDAHIHAPFAGRNRLRVWLNDLVGRPAYLDRIARYTADNPDQPWIIGGGWAMESFPGGTPRKEDLDAIAPDRPVFLFNRDVHGAWVNSRALEIAGITRDTPDPDDGRIERDPDTGEPTGTLHEGAAYSFNDRYVPLPGRAEWEEAILNAQEYLHSLGITGWQDAWVTPGTLEAYRSLAASGRLTARVVGALWWERHRGLDQIPEFLTQRESARVGNFHPTTVKIMTDGVLENYTGALLEPYCDGCGGHTDNRGLTFVDRELLAAAVTELDRLDFQVHLHAIGDRAVRNALDAVAAARTANGRSDNRHHIAHLQLVHPKDVPRFRQLGVTANCQAYWAQMEPQMEELTLPFLGQERADLQYPFGDLLRSGATLTMGSDWAVTTANPLEQIEVAVTRIDPENRDNAPFLPDQALPLPVALAAFTAGSAYVNHDADGGTIAVGKRADLAVLDRNLFAAGAGLPADARVTHTIAGGTLVYERP</sequence>
<evidence type="ECO:0000313" key="4">
    <source>
        <dbReference type="Proteomes" id="UP000245683"/>
    </source>
</evidence>
<evidence type="ECO:0000259" key="2">
    <source>
        <dbReference type="Pfam" id="PF07969"/>
    </source>
</evidence>
<comment type="caution">
    <text evidence="3">The sequence shown here is derived from an EMBL/GenBank/DDBJ whole genome shotgun (WGS) entry which is preliminary data.</text>
</comment>
<dbReference type="InterPro" id="IPR013108">
    <property type="entry name" value="Amidohydro_3"/>
</dbReference>
<dbReference type="InterPro" id="IPR033932">
    <property type="entry name" value="YtcJ-like"/>
</dbReference>
<dbReference type="RefSeq" id="WP_109944558.1">
    <property type="nucleotide sequence ID" value="NZ_QGSV01000151.1"/>
</dbReference>
<organism evidence="3 4">
    <name type="scientific">Micromonospora globispora</name>
    <dbReference type="NCBI Taxonomy" id="1450148"/>
    <lineage>
        <taxon>Bacteria</taxon>
        <taxon>Bacillati</taxon>
        <taxon>Actinomycetota</taxon>
        <taxon>Actinomycetes</taxon>
        <taxon>Micromonosporales</taxon>
        <taxon>Micromonosporaceae</taxon>
        <taxon>Micromonospora</taxon>
    </lineage>
</organism>
<evidence type="ECO:0000256" key="1">
    <source>
        <dbReference type="SAM" id="MobiDB-lite"/>
    </source>
</evidence>
<dbReference type="Gene3D" id="3.20.20.140">
    <property type="entry name" value="Metal-dependent hydrolases"/>
    <property type="match status" value="1"/>
</dbReference>
<feature type="region of interest" description="Disordered" evidence="1">
    <location>
        <begin position="160"/>
        <end position="186"/>
    </location>
</feature>
<dbReference type="SUPFAM" id="SSF51556">
    <property type="entry name" value="Metallo-dependent hydrolases"/>
    <property type="match status" value="1"/>
</dbReference>
<dbReference type="Proteomes" id="UP000245683">
    <property type="component" value="Unassembled WGS sequence"/>
</dbReference>
<dbReference type="OrthoDB" id="3173428at2"/>
<feature type="domain" description="Amidohydrolase 3" evidence="2">
    <location>
        <begin position="51"/>
        <end position="540"/>
    </location>
</feature>
<dbReference type="InterPro" id="IPR011059">
    <property type="entry name" value="Metal-dep_hydrolase_composite"/>
</dbReference>
<dbReference type="PANTHER" id="PTHR22642">
    <property type="entry name" value="IMIDAZOLONEPROPIONASE"/>
    <property type="match status" value="1"/>
</dbReference>
<gene>
    <name evidence="3" type="ORF">DLJ46_11010</name>
</gene>
<dbReference type="Pfam" id="PF07969">
    <property type="entry name" value="Amidohydro_3"/>
    <property type="match status" value="1"/>
</dbReference>
<dbReference type="EMBL" id="QGSV01000151">
    <property type="protein sequence ID" value="PWU48808.1"/>
    <property type="molecule type" value="Genomic_DNA"/>
</dbReference>
<dbReference type="GO" id="GO:0016810">
    <property type="term" value="F:hydrolase activity, acting on carbon-nitrogen (but not peptide) bonds"/>
    <property type="evidence" value="ECO:0007669"/>
    <property type="project" value="InterPro"/>
</dbReference>
<accession>A0A317K9X5</accession>
<reference evidence="4" key="1">
    <citation type="submission" date="2018-05" db="EMBL/GenBank/DDBJ databases">
        <title>Micromonospora globispora sp. nov. and Micromonospora rugosa sp. nov., isolated from marine sediment.</title>
        <authorList>
            <person name="Carro L."/>
            <person name="Aysel V."/>
            <person name="Cetin D."/>
            <person name="Igual J.M."/>
            <person name="Klenk H.-P."/>
            <person name="Trujillo M.E."/>
            <person name="Sahin N."/>
        </authorList>
    </citation>
    <scope>NUCLEOTIDE SEQUENCE [LARGE SCALE GENOMIC DNA]</scope>
    <source>
        <strain evidence="4">S2904</strain>
    </source>
</reference>
<proteinExistence type="predicted"/>
<protein>
    <submittedName>
        <fullName evidence="3">Amidohydrolase</fullName>
    </submittedName>
</protein>
<name>A0A317K9X5_9ACTN</name>
<dbReference type="Gene3D" id="2.30.40.10">
    <property type="entry name" value="Urease, subunit C, domain 1"/>
    <property type="match status" value="1"/>
</dbReference>
<keyword evidence="4" id="KW-1185">Reference proteome</keyword>
<dbReference type="SUPFAM" id="SSF51338">
    <property type="entry name" value="Composite domain of metallo-dependent hydrolases"/>
    <property type="match status" value="1"/>
</dbReference>
<dbReference type="PANTHER" id="PTHR22642:SF2">
    <property type="entry name" value="PROTEIN LONG AFTER FAR-RED 3"/>
    <property type="match status" value="1"/>
</dbReference>
<feature type="compositionally biased region" description="Basic and acidic residues" evidence="1">
    <location>
        <begin position="163"/>
        <end position="177"/>
    </location>
</feature>
<dbReference type="Gene3D" id="3.10.310.70">
    <property type="match status" value="1"/>
</dbReference>
<keyword evidence="3" id="KW-0378">Hydrolase</keyword>
<dbReference type="AlphaFoldDB" id="A0A317K9X5"/>
<dbReference type="CDD" id="cd01300">
    <property type="entry name" value="YtcJ_like"/>
    <property type="match status" value="1"/>
</dbReference>